<comment type="caution">
    <text evidence="2">The sequence shown here is derived from an EMBL/GenBank/DDBJ whole genome shotgun (WGS) entry which is preliminary data.</text>
</comment>
<dbReference type="InterPro" id="IPR021428">
    <property type="entry name" value="DUF3078"/>
</dbReference>
<accession>A0ABP7ML85</accession>
<dbReference type="EMBL" id="BAABDH010000015">
    <property type="protein sequence ID" value="GAA3923602.1"/>
    <property type="molecule type" value="Genomic_DNA"/>
</dbReference>
<dbReference type="Pfam" id="PF11276">
    <property type="entry name" value="DUF3078"/>
    <property type="match status" value="1"/>
</dbReference>
<dbReference type="RefSeq" id="WP_345110223.1">
    <property type="nucleotide sequence ID" value="NZ_BAABDH010000015.1"/>
</dbReference>
<sequence length="325" mass="35952">MLYRYHFSRLGQVLGWVLLALSLPLAARAQTSEASAAAPDTVQGWRRGGVGTLNLSQVSLTNWAPGGQSSLSVLAIGNVFAHHRRGENTFDTSLDLLFGTLKSGKARMRKNDDKLEFNAKYGHQFTKVLYYAGQVNVKTQLTPTKAIDRPDSLLSAFFAPAFILTSIGIDYKPNDQLSVFLSPVTGKFTVVASQTLADAGAFGVEAADRTADGRIVAGTGQRFRKELGAYLNVKYRKPLWENVVFQTKLDLFSNYLHNPDNIDVNWETLISFKVNKFISSSITTNLVYDDDVLVPLDQNEDGVPDSRGRRIQFKETLGIGLTYKF</sequence>
<evidence type="ECO:0000313" key="2">
    <source>
        <dbReference type="EMBL" id="GAA3923602.1"/>
    </source>
</evidence>
<protein>
    <submittedName>
        <fullName evidence="2">DUF3078 domain-containing protein</fullName>
    </submittedName>
</protein>
<feature type="chain" id="PRO_5045911393" evidence="1">
    <location>
        <begin position="30"/>
        <end position="325"/>
    </location>
</feature>
<evidence type="ECO:0000313" key="3">
    <source>
        <dbReference type="Proteomes" id="UP001499909"/>
    </source>
</evidence>
<keyword evidence="1" id="KW-0732">Signal</keyword>
<reference evidence="3" key="1">
    <citation type="journal article" date="2019" name="Int. J. Syst. Evol. Microbiol.">
        <title>The Global Catalogue of Microorganisms (GCM) 10K type strain sequencing project: providing services to taxonomists for standard genome sequencing and annotation.</title>
        <authorList>
            <consortium name="The Broad Institute Genomics Platform"/>
            <consortium name="The Broad Institute Genome Sequencing Center for Infectious Disease"/>
            <person name="Wu L."/>
            <person name="Ma J."/>
        </authorList>
    </citation>
    <scope>NUCLEOTIDE SEQUENCE [LARGE SCALE GENOMIC DNA]</scope>
    <source>
        <strain evidence="3">JCM 17214</strain>
    </source>
</reference>
<dbReference type="Proteomes" id="UP001499909">
    <property type="component" value="Unassembled WGS sequence"/>
</dbReference>
<evidence type="ECO:0000256" key="1">
    <source>
        <dbReference type="SAM" id="SignalP"/>
    </source>
</evidence>
<proteinExistence type="predicted"/>
<keyword evidence="3" id="KW-1185">Reference proteome</keyword>
<name>A0ABP7ML85_9BACT</name>
<organism evidence="2 3">
    <name type="scientific">Hymenobacter algoricola</name>
    <dbReference type="NCBI Taxonomy" id="486267"/>
    <lineage>
        <taxon>Bacteria</taxon>
        <taxon>Pseudomonadati</taxon>
        <taxon>Bacteroidota</taxon>
        <taxon>Cytophagia</taxon>
        <taxon>Cytophagales</taxon>
        <taxon>Hymenobacteraceae</taxon>
        <taxon>Hymenobacter</taxon>
    </lineage>
</organism>
<gene>
    <name evidence="2" type="ORF">GCM10022406_07270</name>
</gene>
<feature type="signal peptide" evidence="1">
    <location>
        <begin position="1"/>
        <end position="29"/>
    </location>
</feature>